<gene>
    <name evidence="2" type="ORF">EDD71_102160</name>
</gene>
<feature type="compositionally biased region" description="Low complexity" evidence="1">
    <location>
        <begin position="135"/>
        <end position="145"/>
    </location>
</feature>
<accession>A0A4R7KTG8</accession>
<protein>
    <submittedName>
        <fullName evidence="2">Uncharacterized protein</fullName>
    </submittedName>
</protein>
<feature type="region of interest" description="Disordered" evidence="1">
    <location>
        <begin position="111"/>
        <end position="175"/>
    </location>
</feature>
<keyword evidence="3" id="KW-1185">Reference proteome</keyword>
<dbReference type="RefSeq" id="WP_133627048.1">
    <property type="nucleotide sequence ID" value="NZ_SOAZ01000002.1"/>
</dbReference>
<dbReference type="EMBL" id="SOAZ01000002">
    <property type="protein sequence ID" value="TDT63398.1"/>
    <property type="molecule type" value="Genomic_DNA"/>
</dbReference>
<dbReference type="OrthoDB" id="7365718at2"/>
<reference evidence="2 3" key="1">
    <citation type="submission" date="2019-03" db="EMBL/GenBank/DDBJ databases">
        <title>Genomic Encyclopedia of Type Strains, Phase IV (KMG-IV): sequencing the most valuable type-strain genomes for metagenomic binning, comparative biology and taxonomic classification.</title>
        <authorList>
            <person name="Goeker M."/>
        </authorList>
    </citation>
    <scope>NUCLEOTIDE SEQUENCE [LARGE SCALE GENOMIC DNA]</scope>
    <source>
        <strain evidence="2 3">DSM 24455</strain>
    </source>
</reference>
<feature type="compositionally biased region" description="Basic and acidic residues" evidence="1">
    <location>
        <begin position="111"/>
        <end position="126"/>
    </location>
</feature>
<evidence type="ECO:0000313" key="3">
    <source>
        <dbReference type="Proteomes" id="UP000295325"/>
    </source>
</evidence>
<dbReference type="AlphaFoldDB" id="A0A4R7KTG8"/>
<comment type="caution">
    <text evidence="2">The sequence shown here is derived from an EMBL/GenBank/DDBJ whole genome shotgun (WGS) entry which is preliminary data.</text>
</comment>
<organism evidence="2 3">
    <name type="scientific">Fonticella tunisiensis</name>
    <dbReference type="NCBI Taxonomy" id="1096341"/>
    <lineage>
        <taxon>Bacteria</taxon>
        <taxon>Bacillati</taxon>
        <taxon>Bacillota</taxon>
        <taxon>Clostridia</taxon>
        <taxon>Eubacteriales</taxon>
        <taxon>Clostridiaceae</taxon>
        <taxon>Fonticella</taxon>
    </lineage>
</organism>
<proteinExistence type="predicted"/>
<name>A0A4R7KTG8_9CLOT</name>
<evidence type="ECO:0000256" key="1">
    <source>
        <dbReference type="SAM" id="MobiDB-lite"/>
    </source>
</evidence>
<dbReference type="Proteomes" id="UP000295325">
    <property type="component" value="Unassembled WGS sequence"/>
</dbReference>
<evidence type="ECO:0000313" key="2">
    <source>
        <dbReference type="EMBL" id="TDT63398.1"/>
    </source>
</evidence>
<sequence length="299" mass="35237">MPQQGWICLYRKISDSWLWDDRPFSKGQAWIDLILLANHEDRKILLGNELITIPRGSFITSELKLMKRWGWSKEKVRNFLKLLQDDGMIVKISDKKKTTINIVNYSIYQDMPDHKQTTERPQKDQEQTTSRLPADTNNNDNNYNNDNKDINNMCVTPAEKPEEGGAQENNPGKGEYTEDFERFWSLYPRRKEKIRAFKAWKARLKEKVNPEELIKAASNYAMYCKLNHTEERYIKHASTFLGPDKPFMEYIEWHPEHEVSVTADAFKGQKKNIFRDYGGQRQYDVQELKKQLLGRSGHD</sequence>